<dbReference type="EMBL" id="LSRX01000274">
    <property type="protein sequence ID" value="OLQ02060.1"/>
    <property type="molecule type" value="Genomic_DNA"/>
</dbReference>
<gene>
    <name evidence="1" type="ORF">AK812_SmicGene15167</name>
</gene>
<keyword evidence="2" id="KW-1185">Reference proteome</keyword>
<proteinExistence type="predicted"/>
<comment type="caution">
    <text evidence="1">The sequence shown here is derived from an EMBL/GenBank/DDBJ whole genome shotgun (WGS) entry which is preliminary data.</text>
</comment>
<protein>
    <submittedName>
        <fullName evidence="1">Uncharacterized protein</fullName>
    </submittedName>
</protein>
<evidence type="ECO:0000313" key="2">
    <source>
        <dbReference type="Proteomes" id="UP000186817"/>
    </source>
</evidence>
<name>A0A1Q9E3R0_SYMMI</name>
<organism evidence="1 2">
    <name type="scientific">Symbiodinium microadriaticum</name>
    <name type="common">Dinoflagellate</name>
    <name type="synonym">Zooxanthella microadriatica</name>
    <dbReference type="NCBI Taxonomy" id="2951"/>
    <lineage>
        <taxon>Eukaryota</taxon>
        <taxon>Sar</taxon>
        <taxon>Alveolata</taxon>
        <taxon>Dinophyceae</taxon>
        <taxon>Suessiales</taxon>
        <taxon>Symbiodiniaceae</taxon>
        <taxon>Symbiodinium</taxon>
    </lineage>
</organism>
<dbReference type="SUPFAM" id="SSF48371">
    <property type="entry name" value="ARM repeat"/>
    <property type="match status" value="1"/>
</dbReference>
<reference evidence="1 2" key="1">
    <citation type="submission" date="2016-02" db="EMBL/GenBank/DDBJ databases">
        <title>Genome analysis of coral dinoflagellate symbionts highlights evolutionary adaptations to a symbiotic lifestyle.</title>
        <authorList>
            <person name="Aranda M."/>
            <person name="Li Y."/>
            <person name="Liew Y.J."/>
            <person name="Baumgarten S."/>
            <person name="Simakov O."/>
            <person name="Wilson M."/>
            <person name="Piel J."/>
            <person name="Ashoor H."/>
            <person name="Bougouffa S."/>
            <person name="Bajic V.B."/>
            <person name="Ryu T."/>
            <person name="Ravasi T."/>
            <person name="Bayer T."/>
            <person name="Micklem G."/>
            <person name="Kim H."/>
            <person name="Bhak J."/>
            <person name="Lajeunesse T.C."/>
            <person name="Voolstra C.R."/>
        </authorList>
    </citation>
    <scope>NUCLEOTIDE SEQUENCE [LARGE SCALE GENOMIC DNA]</scope>
    <source>
        <strain evidence="1 2">CCMP2467</strain>
    </source>
</reference>
<dbReference type="InterPro" id="IPR016024">
    <property type="entry name" value="ARM-type_fold"/>
</dbReference>
<dbReference type="OrthoDB" id="10558112at2759"/>
<dbReference type="Proteomes" id="UP000186817">
    <property type="component" value="Unassembled WGS sequence"/>
</dbReference>
<accession>A0A1Q9E3R0</accession>
<dbReference type="AlphaFoldDB" id="A0A1Q9E3R0"/>
<sequence>MLSGLSEAESEPAQAKVITGVDDIVDALKVCAPHVQPGRLGEVDKGVSLLVEAMRESQNPEVSKAACTCIGHIATSAACWRTPLQAALPHLVDKWREAGDTKAYIDFGAEELTYSWLAGGSGCVPTQIRGNRNIPPEICNRWLKRHTGWLDRRNDDDMRASLRKAVFKAVRLQLNQPVYAEEVFTDDITSLLSGDDLTQLVNTALLEVALGKRFRSCCGIGAVRGKGDDSGAAQRPDCAGLQLASIHAIVDVLESDDLWGGSPSQGSCSGTGPNEIAEGLRLVAVAMSKHRAVLNIQMAGCNALTVLCDALPPNAEIPQDAPAAVLAALRRFPCKMSVVCSVCASLRRMLEPRACSENPISSVERTVALVRRLDNPANDLKKVMQDFTSPTDEMLGDCLFVYSLLEGVPALLQALVEEGNSLQKRSAGVQVLCELFRSFRGLLAPHAKDIVVAAGILAEQVKSRAQAAPGREGDVDKEVLDLQGRCELLMGLLSQL</sequence>
<evidence type="ECO:0000313" key="1">
    <source>
        <dbReference type="EMBL" id="OLQ02060.1"/>
    </source>
</evidence>